<evidence type="ECO:0000256" key="2">
    <source>
        <dbReference type="ARBA" id="ARBA00022729"/>
    </source>
</evidence>
<dbReference type="SUPFAM" id="SSF103515">
    <property type="entry name" value="Autotransporter"/>
    <property type="match status" value="1"/>
</dbReference>
<evidence type="ECO:0000256" key="3">
    <source>
        <dbReference type="PIRSR" id="PIRSR037375-1"/>
    </source>
</evidence>
<dbReference type="PANTHER" id="PTHR45642:SF141">
    <property type="entry name" value="SECRETED EFFECTOR PROTEIN SSEJ"/>
    <property type="match status" value="1"/>
</dbReference>
<accession>A0A5R9PC53</accession>
<dbReference type="EMBL" id="SROY01000005">
    <property type="protein sequence ID" value="TLX21109.1"/>
    <property type="molecule type" value="Genomic_DNA"/>
</dbReference>
<dbReference type="InterPro" id="IPR050592">
    <property type="entry name" value="GDSL_lipolytic_enzyme"/>
</dbReference>
<keyword evidence="7" id="KW-1185">Reference proteome</keyword>
<dbReference type="Gene3D" id="3.40.50.1110">
    <property type="entry name" value="SGNH hydrolase"/>
    <property type="match status" value="1"/>
</dbReference>
<evidence type="ECO:0000256" key="4">
    <source>
        <dbReference type="SAM" id="SignalP"/>
    </source>
</evidence>
<dbReference type="InterPro" id="IPR005546">
    <property type="entry name" value="Autotransporte_beta"/>
</dbReference>
<name>A0A5R9PC53_9GAMM</name>
<feature type="active site" description="Nucleophile" evidence="3">
    <location>
        <position position="42"/>
    </location>
</feature>
<dbReference type="PROSITE" id="PS51208">
    <property type="entry name" value="AUTOTRANSPORTER"/>
    <property type="match status" value="1"/>
</dbReference>
<feature type="chain" id="PRO_5024285454" evidence="4">
    <location>
        <begin position="26"/>
        <end position="647"/>
    </location>
</feature>
<evidence type="ECO:0000256" key="1">
    <source>
        <dbReference type="ARBA" id="ARBA00008668"/>
    </source>
</evidence>
<protein>
    <submittedName>
        <fullName evidence="6">Autotransporter domain-containing protein</fullName>
    </submittedName>
</protein>
<dbReference type="InterPro" id="IPR036709">
    <property type="entry name" value="Autotransporte_beta_dom_sf"/>
</dbReference>
<proteinExistence type="inferred from homology"/>
<dbReference type="Pfam" id="PF03797">
    <property type="entry name" value="Autotransporter"/>
    <property type="match status" value="1"/>
</dbReference>
<dbReference type="Pfam" id="PF00657">
    <property type="entry name" value="Lipase_GDSL"/>
    <property type="match status" value="1"/>
</dbReference>
<organism evidence="6 7">
    <name type="scientific">Thermomonas fusca</name>
    <dbReference type="NCBI Taxonomy" id="215690"/>
    <lineage>
        <taxon>Bacteria</taxon>
        <taxon>Pseudomonadati</taxon>
        <taxon>Pseudomonadota</taxon>
        <taxon>Gammaproteobacteria</taxon>
        <taxon>Lysobacterales</taxon>
        <taxon>Lysobacteraceae</taxon>
        <taxon>Thermomonas</taxon>
    </lineage>
</organism>
<reference evidence="6 7" key="1">
    <citation type="submission" date="2019-04" db="EMBL/GenBank/DDBJ databases">
        <authorList>
            <person name="Grouzdev D.S."/>
            <person name="Nazina T.N."/>
        </authorList>
    </citation>
    <scope>NUCLEOTIDE SEQUENCE [LARGE SCALE GENOMIC DNA]</scope>
    <source>
        <strain evidence="6 7">SHC 3-19</strain>
    </source>
</reference>
<dbReference type="InterPro" id="IPR036514">
    <property type="entry name" value="SGNH_hydro_sf"/>
</dbReference>
<dbReference type="InterPro" id="IPR017186">
    <property type="entry name" value="Lipase_autotranspt_EstA"/>
</dbReference>
<dbReference type="CDD" id="cd01847">
    <property type="entry name" value="Triacylglycerol_lipase_like"/>
    <property type="match status" value="1"/>
</dbReference>
<dbReference type="SUPFAM" id="SSF52266">
    <property type="entry name" value="SGNH hydrolase"/>
    <property type="match status" value="1"/>
</dbReference>
<dbReference type="Proteomes" id="UP000308508">
    <property type="component" value="Unassembled WGS sequence"/>
</dbReference>
<feature type="active site" evidence="3">
    <location>
        <position position="320"/>
    </location>
</feature>
<dbReference type="STRING" id="1123377.GCA_000423885_00456"/>
<dbReference type="GO" id="GO:0016788">
    <property type="term" value="F:hydrolase activity, acting on ester bonds"/>
    <property type="evidence" value="ECO:0007669"/>
    <property type="project" value="InterPro"/>
</dbReference>
<comment type="caution">
    <text evidence="6">The sequence shown here is derived from an EMBL/GenBank/DDBJ whole genome shotgun (WGS) entry which is preliminary data.</text>
</comment>
<feature type="domain" description="Autotransporter" evidence="5">
    <location>
        <begin position="374"/>
        <end position="647"/>
    </location>
</feature>
<dbReference type="PIRSF" id="PIRSF037375">
    <property type="entry name" value="Autotrns_EstA"/>
    <property type="match status" value="1"/>
</dbReference>
<dbReference type="AlphaFoldDB" id="A0A5R9PC53"/>
<dbReference type="Gene3D" id="2.40.128.130">
    <property type="entry name" value="Autotransporter beta-domain"/>
    <property type="match status" value="1"/>
</dbReference>
<dbReference type="SMART" id="SM00869">
    <property type="entry name" value="Autotransporter"/>
    <property type="match status" value="1"/>
</dbReference>
<dbReference type="PANTHER" id="PTHR45642">
    <property type="entry name" value="GDSL ESTERASE/LIPASE EXL3"/>
    <property type="match status" value="1"/>
</dbReference>
<feature type="signal peptide" evidence="4">
    <location>
        <begin position="1"/>
        <end position="25"/>
    </location>
</feature>
<gene>
    <name evidence="6" type="ORF">E5S66_11365</name>
</gene>
<evidence type="ECO:0000259" key="5">
    <source>
        <dbReference type="PROSITE" id="PS51208"/>
    </source>
</evidence>
<keyword evidence="2 4" id="KW-0732">Signal</keyword>
<comment type="similarity">
    <text evidence="1">Belongs to the 'GDSL' lipolytic enzyme family.</text>
</comment>
<dbReference type="InterPro" id="IPR001087">
    <property type="entry name" value="GDSL"/>
</dbReference>
<feature type="active site" evidence="3">
    <location>
        <position position="323"/>
    </location>
</feature>
<evidence type="ECO:0000313" key="7">
    <source>
        <dbReference type="Proteomes" id="UP000308508"/>
    </source>
</evidence>
<evidence type="ECO:0000313" key="6">
    <source>
        <dbReference type="EMBL" id="TLX21109.1"/>
    </source>
</evidence>
<sequence length="647" mass="66568">MPMKTLFRRTLLSAALAMVAMPAVAQTVPPSPFTRTIFFGDSLTDGGYFRPLLIQMLGPNGAVVGQFTTNPGYVWSQHLASYYGGDASPAWTGNTTATPTDGSGDNWAVGGARAGTSVVGGLGYTPSLTAQYQAYLAAGNTVDPGALYTVWGGANDVFQAITSYQTAYVASLMGGGTTTQAEAAGQAAAGAVIAPAVGAQIGLIDALKNAGAQYVLVPTLPDMGVTPSAAAGGTPGKFLANGLSNSYNNALFAGLASAGLSVIPLDTYHFLQEVVANPAAFGLTNVTGTACSTAVQGGNSLFCSPPSTVPGGANSYLFADGVHPTAAAHEAVADFAISVIDGPRLISLLPQSATTTGRARAQMVDGVASGMAAAEGDGMHWWADLRGQQQRFVNSSGYDGMGGTGSFGIGWRSGNLMYGAFAGYGRQDIDFGYRRGDFRQTDASVGGFLGWAGDSAWVNGQLSWTKLGYKVDRQVNLGQATRIHSGSPDGDNLSAGASAGWTFKHGALEHGPVVAVLAQRISVDGYAENSTQSTALGFLPQDVDSLIGSAGWQASFALNDHIKPYVRMTWDREFEDAPAQAWAQSLSMPGTAPYAVPGVAFDDSYGTLGMGVRSKLFGMDVTGGANVTVEQQGGSNTTFFVTFGGAF</sequence>